<reference evidence="3" key="4">
    <citation type="submission" date="2019-03" db="UniProtKB">
        <authorList>
            <consortium name="EnsemblPlants"/>
        </authorList>
    </citation>
    <scope>IDENTIFICATION</scope>
</reference>
<dbReference type="AlphaFoldDB" id="A0A453IEY5"/>
<evidence type="ECO:0000313" key="4">
    <source>
        <dbReference type="Proteomes" id="UP000015105"/>
    </source>
</evidence>
<dbReference type="Gramene" id="AET4Gv20540600.1">
    <property type="protein sequence ID" value="AET4Gv20540600.1"/>
    <property type="gene ID" value="AET4Gv20540600"/>
</dbReference>
<organism evidence="3 4">
    <name type="scientific">Aegilops tauschii subsp. strangulata</name>
    <name type="common">Goatgrass</name>
    <dbReference type="NCBI Taxonomy" id="200361"/>
    <lineage>
        <taxon>Eukaryota</taxon>
        <taxon>Viridiplantae</taxon>
        <taxon>Streptophyta</taxon>
        <taxon>Embryophyta</taxon>
        <taxon>Tracheophyta</taxon>
        <taxon>Spermatophyta</taxon>
        <taxon>Magnoliopsida</taxon>
        <taxon>Liliopsida</taxon>
        <taxon>Poales</taxon>
        <taxon>Poaceae</taxon>
        <taxon>BOP clade</taxon>
        <taxon>Pooideae</taxon>
        <taxon>Triticodae</taxon>
        <taxon>Triticeae</taxon>
        <taxon>Triticinae</taxon>
        <taxon>Aegilops</taxon>
    </lineage>
</organism>
<proteinExistence type="predicted"/>
<feature type="signal peptide" evidence="2">
    <location>
        <begin position="1"/>
        <end position="27"/>
    </location>
</feature>
<evidence type="ECO:0000256" key="1">
    <source>
        <dbReference type="SAM" id="MobiDB-lite"/>
    </source>
</evidence>
<reference evidence="3" key="5">
    <citation type="journal article" date="2021" name="G3 (Bethesda)">
        <title>Aegilops tauschii genome assembly Aet v5.0 features greater sequence contiguity and improved annotation.</title>
        <authorList>
            <person name="Wang L."/>
            <person name="Zhu T."/>
            <person name="Rodriguez J.C."/>
            <person name="Deal K.R."/>
            <person name="Dubcovsky J."/>
            <person name="McGuire P.E."/>
            <person name="Lux T."/>
            <person name="Spannagl M."/>
            <person name="Mayer K.F.X."/>
            <person name="Baldrich P."/>
            <person name="Meyers B.C."/>
            <person name="Huo N."/>
            <person name="Gu Y.Q."/>
            <person name="Zhou H."/>
            <person name="Devos K.M."/>
            <person name="Bennetzen J.L."/>
            <person name="Unver T."/>
            <person name="Budak H."/>
            <person name="Gulick P.J."/>
            <person name="Galiba G."/>
            <person name="Kalapos B."/>
            <person name="Nelson D.R."/>
            <person name="Li P."/>
            <person name="You F.M."/>
            <person name="Luo M.C."/>
            <person name="Dvorak J."/>
        </authorList>
    </citation>
    <scope>NUCLEOTIDE SEQUENCE [LARGE SCALE GENOMIC DNA]</scope>
    <source>
        <strain evidence="3">cv. AL8/78</strain>
    </source>
</reference>
<feature type="chain" id="PRO_5019067058" evidence="2">
    <location>
        <begin position="28"/>
        <end position="212"/>
    </location>
</feature>
<keyword evidence="4" id="KW-1185">Reference proteome</keyword>
<reference evidence="3" key="3">
    <citation type="journal article" date="2017" name="Nature">
        <title>Genome sequence of the progenitor of the wheat D genome Aegilops tauschii.</title>
        <authorList>
            <person name="Luo M.C."/>
            <person name="Gu Y.Q."/>
            <person name="Puiu D."/>
            <person name="Wang H."/>
            <person name="Twardziok S.O."/>
            <person name="Deal K.R."/>
            <person name="Huo N."/>
            <person name="Zhu T."/>
            <person name="Wang L."/>
            <person name="Wang Y."/>
            <person name="McGuire P.E."/>
            <person name="Liu S."/>
            <person name="Long H."/>
            <person name="Ramasamy R.K."/>
            <person name="Rodriguez J.C."/>
            <person name="Van S.L."/>
            <person name="Yuan L."/>
            <person name="Wang Z."/>
            <person name="Xia Z."/>
            <person name="Xiao L."/>
            <person name="Anderson O.D."/>
            <person name="Ouyang S."/>
            <person name="Liang Y."/>
            <person name="Zimin A.V."/>
            <person name="Pertea G."/>
            <person name="Qi P."/>
            <person name="Bennetzen J.L."/>
            <person name="Dai X."/>
            <person name="Dawson M.W."/>
            <person name="Muller H.G."/>
            <person name="Kugler K."/>
            <person name="Rivarola-Duarte L."/>
            <person name="Spannagl M."/>
            <person name="Mayer K.F.X."/>
            <person name="Lu F.H."/>
            <person name="Bevan M.W."/>
            <person name="Leroy P."/>
            <person name="Li P."/>
            <person name="You F.M."/>
            <person name="Sun Q."/>
            <person name="Liu Z."/>
            <person name="Lyons E."/>
            <person name="Wicker T."/>
            <person name="Salzberg S.L."/>
            <person name="Devos K.M."/>
            <person name="Dvorak J."/>
        </authorList>
    </citation>
    <scope>NUCLEOTIDE SEQUENCE [LARGE SCALE GENOMIC DNA]</scope>
    <source>
        <strain evidence="3">cv. AL8/78</strain>
    </source>
</reference>
<protein>
    <submittedName>
        <fullName evidence="3">Uncharacterized protein</fullName>
    </submittedName>
</protein>
<dbReference type="Proteomes" id="UP000015105">
    <property type="component" value="Chromosome 4D"/>
</dbReference>
<keyword evidence="2" id="KW-0732">Signal</keyword>
<evidence type="ECO:0000313" key="3">
    <source>
        <dbReference type="EnsemblPlants" id="AET4Gv20540600.1"/>
    </source>
</evidence>
<evidence type="ECO:0000256" key="2">
    <source>
        <dbReference type="SAM" id="SignalP"/>
    </source>
</evidence>
<sequence>GRRCCIIGRLCLLLVDAVSVCSPDAAGMEPPLRRRQDCRSHLPDRTTVAYQWLEKHVADESVSDEGFLGSGKRAAAGMRSRRSSNWKAVGVVNPSSGWGRWWRRVGWGRAGGVQAPERGRHLGADDLQPSSGGERRTTTPRQQRRRAVGRGGGETERDIGQRHRGGEEGDRVSGWEGERVGGERVFFLSIGWGEVACLTQAGPCRCGRPIWP</sequence>
<feature type="compositionally biased region" description="Basic and acidic residues" evidence="1">
    <location>
        <begin position="153"/>
        <end position="175"/>
    </location>
</feature>
<name>A0A453IEY5_AEGTS</name>
<feature type="region of interest" description="Disordered" evidence="1">
    <location>
        <begin position="113"/>
        <end position="175"/>
    </location>
</feature>
<accession>A0A453IEY5</accession>
<reference evidence="4" key="2">
    <citation type="journal article" date="2017" name="Nat. Plants">
        <title>The Aegilops tauschii genome reveals multiple impacts of transposons.</title>
        <authorList>
            <person name="Zhao G."/>
            <person name="Zou C."/>
            <person name="Li K."/>
            <person name="Wang K."/>
            <person name="Li T."/>
            <person name="Gao L."/>
            <person name="Zhang X."/>
            <person name="Wang H."/>
            <person name="Yang Z."/>
            <person name="Liu X."/>
            <person name="Jiang W."/>
            <person name="Mao L."/>
            <person name="Kong X."/>
            <person name="Jiao Y."/>
            <person name="Jia J."/>
        </authorList>
    </citation>
    <scope>NUCLEOTIDE SEQUENCE [LARGE SCALE GENOMIC DNA]</scope>
    <source>
        <strain evidence="4">cv. AL8/78</strain>
    </source>
</reference>
<reference evidence="4" key="1">
    <citation type="journal article" date="2014" name="Science">
        <title>Ancient hybridizations among the ancestral genomes of bread wheat.</title>
        <authorList>
            <consortium name="International Wheat Genome Sequencing Consortium,"/>
            <person name="Marcussen T."/>
            <person name="Sandve S.R."/>
            <person name="Heier L."/>
            <person name="Spannagl M."/>
            <person name="Pfeifer M."/>
            <person name="Jakobsen K.S."/>
            <person name="Wulff B.B."/>
            <person name="Steuernagel B."/>
            <person name="Mayer K.F."/>
            <person name="Olsen O.A."/>
        </authorList>
    </citation>
    <scope>NUCLEOTIDE SEQUENCE [LARGE SCALE GENOMIC DNA]</scope>
    <source>
        <strain evidence="4">cv. AL8/78</strain>
    </source>
</reference>
<dbReference type="EnsemblPlants" id="AET4Gv20540600.1">
    <property type="protein sequence ID" value="AET4Gv20540600.1"/>
    <property type="gene ID" value="AET4Gv20540600"/>
</dbReference>